<proteinExistence type="predicted"/>
<evidence type="ECO:0000313" key="1">
    <source>
        <dbReference type="EMBL" id="CAE5958790.1"/>
    </source>
</evidence>
<name>A0A8S1ZL58_ARAAE</name>
<dbReference type="EMBL" id="LR999451">
    <property type="protein sequence ID" value="CAE5958790.1"/>
    <property type="molecule type" value="Genomic_DNA"/>
</dbReference>
<sequence>MWRFQWLFVLLFYRVRYLPTTIRRYHRSGAGVILLRLCLSGFQFKFATDRLHYTRVIESKISVSNLNQISQNQIWDPGISKFEFEDDGRKLGLDITNQRRFLLYSTIMISYPSVRKQFTISREVGVLFLSMSNLKDLGITLRLDLIHKRRLILYLTVMGASLTFRKRITMSGEFQNLRSCDVTDGSQTLSFESVKDGSSIK</sequence>
<dbReference type="Proteomes" id="UP000682877">
    <property type="component" value="Chromosome 1"/>
</dbReference>
<accession>A0A8S1ZL58</accession>
<gene>
    <name evidence="1" type="ORF">AARE701A_LOCUS2362</name>
</gene>
<reference evidence="1" key="1">
    <citation type="submission" date="2021-01" db="EMBL/GenBank/DDBJ databases">
        <authorList>
            <person name="Bezrukov I."/>
        </authorList>
    </citation>
    <scope>NUCLEOTIDE SEQUENCE</scope>
</reference>
<protein>
    <submittedName>
        <fullName evidence="1">Uncharacterized protein</fullName>
    </submittedName>
</protein>
<organism evidence="1 2">
    <name type="scientific">Arabidopsis arenosa</name>
    <name type="common">Sand rock-cress</name>
    <name type="synonym">Cardaminopsis arenosa</name>
    <dbReference type="NCBI Taxonomy" id="38785"/>
    <lineage>
        <taxon>Eukaryota</taxon>
        <taxon>Viridiplantae</taxon>
        <taxon>Streptophyta</taxon>
        <taxon>Embryophyta</taxon>
        <taxon>Tracheophyta</taxon>
        <taxon>Spermatophyta</taxon>
        <taxon>Magnoliopsida</taxon>
        <taxon>eudicotyledons</taxon>
        <taxon>Gunneridae</taxon>
        <taxon>Pentapetalae</taxon>
        <taxon>rosids</taxon>
        <taxon>malvids</taxon>
        <taxon>Brassicales</taxon>
        <taxon>Brassicaceae</taxon>
        <taxon>Camelineae</taxon>
        <taxon>Arabidopsis</taxon>
    </lineage>
</organism>
<evidence type="ECO:0000313" key="2">
    <source>
        <dbReference type="Proteomes" id="UP000682877"/>
    </source>
</evidence>
<keyword evidence="2" id="KW-1185">Reference proteome</keyword>
<dbReference type="AlphaFoldDB" id="A0A8S1ZL58"/>